<dbReference type="Pfam" id="PF13199">
    <property type="entry name" value="Glyco_hydro_66"/>
    <property type="match status" value="1"/>
</dbReference>
<dbReference type="SUPFAM" id="SSF51445">
    <property type="entry name" value="(Trans)glycosidases"/>
    <property type="match status" value="1"/>
</dbReference>
<dbReference type="InterPro" id="IPR013783">
    <property type="entry name" value="Ig-like_fold"/>
</dbReference>
<dbReference type="Gene3D" id="2.60.40.10">
    <property type="entry name" value="Immunoglobulins"/>
    <property type="match status" value="1"/>
</dbReference>
<comment type="caution">
    <text evidence="5">The sequence shown here is derived from an EMBL/GenBank/DDBJ whole genome shotgun (WGS) entry which is preliminary data.</text>
</comment>
<evidence type="ECO:0000256" key="2">
    <source>
        <dbReference type="ARBA" id="ARBA00022729"/>
    </source>
</evidence>
<accession>A0A7X8C5Q7</accession>
<evidence type="ECO:0000256" key="4">
    <source>
        <dbReference type="SAM" id="SignalP"/>
    </source>
</evidence>
<evidence type="ECO:0000256" key="1">
    <source>
        <dbReference type="ARBA" id="ARBA00010837"/>
    </source>
</evidence>
<dbReference type="InterPro" id="IPR025092">
    <property type="entry name" value="Glyco_hydro_66"/>
</dbReference>
<dbReference type="Proteomes" id="UP000541058">
    <property type="component" value="Unassembled WGS sequence"/>
</dbReference>
<dbReference type="CDD" id="cd14745">
    <property type="entry name" value="GH66"/>
    <property type="match status" value="1"/>
</dbReference>
<dbReference type="Gene3D" id="2.60.40.1180">
    <property type="entry name" value="Golgi alpha-mannosidase II"/>
    <property type="match status" value="1"/>
</dbReference>
<evidence type="ECO:0000313" key="6">
    <source>
        <dbReference type="Proteomes" id="UP000541058"/>
    </source>
</evidence>
<dbReference type="PROSITE" id="PS51257">
    <property type="entry name" value="PROKAR_LIPOPROTEIN"/>
    <property type="match status" value="1"/>
</dbReference>
<feature type="region of interest" description="Disordered" evidence="3">
    <location>
        <begin position="23"/>
        <end position="44"/>
    </location>
</feature>
<dbReference type="EMBL" id="JAAYSM010000413">
    <property type="protein sequence ID" value="NLJ19486.1"/>
    <property type="molecule type" value="Genomic_DNA"/>
</dbReference>
<gene>
    <name evidence="5" type="ORF">GX355_11580</name>
</gene>
<dbReference type="InterPro" id="IPR013780">
    <property type="entry name" value="Glyco_hydro_b"/>
</dbReference>
<proteinExistence type="inferred from homology"/>
<dbReference type="RefSeq" id="WP_276650068.1">
    <property type="nucleotide sequence ID" value="NZ_JAAYSM010000413.1"/>
</dbReference>
<reference evidence="5 6" key="1">
    <citation type="journal article" date="2020" name="Biotechnol. Biofuels">
        <title>New insights from the biogas microbiome by comprehensive genome-resolved metagenomics of nearly 1600 species originating from multiple anaerobic digesters.</title>
        <authorList>
            <person name="Campanaro S."/>
            <person name="Treu L."/>
            <person name="Rodriguez-R L.M."/>
            <person name="Kovalovszki A."/>
            <person name="Ziels R.M."/>
            <person name="Maus I."/>
            <person name="Zhu X."/>
            <person name="Kougias P.G."/>
            <person name="Basile A."/>
            <person name="Luo G."/>
            <person name="Schluter A."/>
            <person name="Konstantinidis K.T."/>
            <person name="Angelidaki I."/>
        </authorList>
    </citation>
    <scope>NUCLEOTIDE SEQUENCE [LARGE SCALE GENOMIC DNA]</scope>
    <source>
        <strain evidence="5">AS23ysBPME_34</strain>
    </source>
</reference>
<feature type="signal peptide" evidence="4">
    <location>
        <begin position="1"/>
        <end position="26"/>
    </location>
</feature>
<protein>
    <recommendedName>
        <fullName evidence="7">Dextranase</fullName>
    </recommendedName>
</protein>
<keyword evidence="2 4" id="KW-0732">Signal</keyword>
<sequence length="612" mass="71135">MKKMMLFIMMIAMTIMILGCTNGTNSDQTDPQSEDNHEDSTEEITDEVEIETSFNHGEWLGQLSNDKAAYEVGETVTFTLALNDEKDFDGKDIIVKYKRLSDTIEEVQLDIIDHQLTWDWTPPEEDFTGYMVEVYLRGQDEMIDHLNIAVDVSSEWTKFPRYGYLSDYGEMSEEEQVAVIERLNRFHINSLQFYDWKDLHHIPARVIDGELASSWTDIANREVLRSSVENYIRLAHERNMKAMNYNLIFGANENYQDDGVKEEWGLYTDPSLEQQDKHPLPDSWKSSIYLMNPENREWQDYMIESQKQVFEHLDFDGWHADQLGHRGTLWDWDGNAVELDQTYASFMNYAKEELDVYMGLNSVSMYGAEEIAKSNVDYAYVEAWGETKYQDLKEIIDFHWEVSDGELSTVLAAYMNYELAGQGNPAEFNTPGVLFTDAVIFAAGGNHIELGENMLGREYFPDKTLSIPDELEHRLIRYYDFTVAYQNLLRDDLIEIEKEVSSENVLITEKPLLSAVWNFTKQKDNKEVHHFINFTDAISLDWKDEMGTQTAPDPRQDLQMSIATDQTVEKVWYATPDHEEGSAIELTFTQENDQIIFELPTLEYWSMVVVEY</sequence>
<organism evidence="5 6">
    <name type="scientific">Globicatella sulfidifaciens</name>
    <dbReference type="NCBI Taxonomy" id="136093"/>
    <lineage>
        <taxon>Bacteria</taxon>
        <taxon>Bacillati</taxon>
        <taxon>Bacillota</taxon>
        <taxon>Bacilli</taxon>
        <taxon>Lactobacillales</taxon>
        <taxon>Aerococcaceae</taxon>
        <taxon>Globicatella</taxon>
    </lineage>
</organism>
<evidence type="ECO:0000256" key="3">
    <source>
        <dbReference type="SAM" id="MobiDB-lite"/>
    </source>
</evidence>
<comment type="similarity">
    <text evidence="1">Belongs to the glycosyl hydrolase 66 family.</text>
</comment>
<feature type="chain" id="PRO_5031168022" description="Dextranase" evidence="4">
    <location>
        <begin position="27"/>
        <end position="612"/>
    </location>
</feature>
<evidence type="ECO:0000313" key="5">
    <source>
        <dbReference type="EMBL" id="NLJ19486.1"/>
    </source>
</evidence>
<name>A0A7X8C5Q7_9LACT</name>
<dbReference type="InterPro" id="IPR017853">
    <property type="entry name" value="GH"/>
</dbReference>
<dbReference type="Gene3D" id="3.20.20.80">
    <property type="entry name" value="Glycosidases"/>
    <property type="match status" value="1"/>
</dbReference>
<evidence type="ECO:0008006" key="7">
    <source>
        <dbReference type="Google" id="ProtNLM"/>
    </source>
</evidence>
<dbReference type="AlphaFoldDB" id="A0A7X8C5Q7"/>